<dbReference type="Pfam" id="PF13407">
    <property type="entry name" value="Peripla_BP_4"/>
    <property type="match status" value="1"/>
</dbReference>
<proteinExistence type="inferred from homology"/>
<keyword evidence="4" id="KW-1133">Transmembrane helix</keyword>
<evidence type="ECO:0000256" key="2">
    <source>
        <dbReference type="ARBA" id="ARBA00007639"/>
    </source>
</evidence>
<keyword evidence="4" id="KW-0472">Membrane</keyword>
<keyword evidence="3" id="KW-0732">Signal</keyword>
<feature type="domain" description="Periplasmic binding protein" evidence="5">
    <location>
        <begin position="60"/>
        <end position="308"/>
    </location>
</feature>
<evidence type="ECO:0000256" key="3">
    <source>
        <dbReference type="ARBA" id="ARBA00022729"/>
    </source>
</evidence>
<comment type="subcellular location">
    <subcellularLocation>
        <location evidence="1">Cell envelope</location>
    </subcellularLocation>
</comment>
<dbReference type="SUPFAM" id="SSF53822">
    <property type="entry name" value="Periplasmic binding protein-like I"/>
    <property type="match status" value="1"/>
</dbReference>
<dbReference type="InterPro" id="IPR025997">
    <property type="entry name" value="SBP_2_dom"/>
</dbReference>
<dbReference type="GO" id="GO:0030246">
    <property type="term" value="F:carbohydrate binding"/>
    <property type="evidence" value="ECO:0007669"/>
    <property type="project" value="UniProtKB-ARBA"/>
</dbReference>
<reference evidence="6" key="1">
    <citation type="journal article" date="2020" name="mSystems">
        <title>Genome- and Community-Level Interaction Insights into Carbon Utilization and Element Cycling Functions of Hydrothermarchaeota in Hydrothermal Sediment.</title>
        <authorList>
            <person name="Zhou Z."/>
            <person name="Liu Y."/>
            <person name="Xu W."/>
            <person name="Pan J."/>
            <person name="Luo Z.H."/>
            <person name="Li M."/>
        </authorList>
    </citation>
    <scope>NUCLEOTIDE SEQUENCE [LARGE SCALE GENOMIC DNA]</scope>
    <source>
        <strain evidence="6">SpSt-8</strain>
    </source>
</reference>
<dbReference type="Gene3D" id="3.40.50.2300">
    <property type="match status" value="2"/>
</dbReference>
<comment type="similarity">
    <text evidence="2">Belongs to the bacterial solute-binding protein 2 family.</text>
</comment>
<sequence>MGQQQKKGVSPAVLAIVGLIIGLLVGVGIGYVAFRAPPAAPVAPAAPEYTFYYVSHGGPADPWWAPVIKGSQDAGALLNVKVVYSGPEKFSIPALVDLLNSAIAANPHGIILTITDYKALDEPARRAIARGIPIIAVNVPDPRPEKERIPYITYIGQNEYDAGYYLAKYLVDKGICPKRAVVGIHEVGHVGLETRAKGIADALKACPGTVVEKLDITTDPTKAAEVFKSYLTAHPDTEAIFTLGPLGAHPALQVLREMKLTGKVRLLTVDIDDVILKAIEAGEMDAAVSQQPYAQGFLPVVFMYLYVKYGIMPPPQVPTGPAVVDKAKLDLVRKQIATTGGA</sequence>
<comment type="caution">
    <text evidence="6">The sequence shown here is derived from an EMBL/GenBank/DDBJ whole genome shotgun (WGS) entry which is preliminary data.</text>
</comment>
<evidence type="ECO:0000256" key="4">
    <source>
        <dbReference type="SAM" id="Phobius"/>
    </source>
</evidence>
<keyword evidence="4" id="KW-0812">Transmembrane</keyword>
<protein>
    <submittedName>
        <fullName evidence="6">Sugar ABC transporter substrate-binding protein</fullName>
    </submittedName>
</protein>
<evidence type="ECO:0000313" key="6">
    <source>
        <dbReference type="EMBL" id="HGB24700.1"/>
    </source>
</evidence>
<evidence type="ECO:0000256" key="1">
    <source>
        <dbReference type="ARBA" id="ARBA00004196"/>
    </source>
</evidence>
<organism evidence="6">
    <name type="scientific">Thermofilum pendens</name>
    <dbReference type="NCBI Taxonomy" id="2269"/>
    <lineage>
        <taxon>Archaea</taxon>
        <taxon>Thermoproteota</taxon>
        <taxon>Thermoprotei</taxon>
        <taxon>Thermofilales</taxon>
        <taxon>Thermofilaceae</taxon>
        <taxon>Thermofilum</taxon>
    </lineage>
</organism>
<gene>
    <name evidence="6" type="ORF">ENV88_01345</name>
</gene>
<accession>A0A7C3WJS6</accession>
<dbReference type="PANTHER" id="PTHR46847">
    <property type="entry name" value="D-ALLOSE-BINDING PERIPLASMIC PROTEIN-RELATED"/>
    <property type="match status" value="1"/>
</dbReference>
<feature type="transmembrane region" description="Helical" evidence="4">
    <location>
        <begin position="12"/>
        <end position="34"/>
    </location>
</feature>
<evidence type="ECO:0000259" key="5">
    <source>
        <dbReference type="Pfam" id="PF13407"/>
    </source>
</evidence>
<dbReference type="PANTHER" id="PTHR46847:SF1">
    <property type="entry name" value="D-ALLOSE-BINDING PERIPLASMIC PROTEIN-RELATED"/>
    <property type="match status" value="1"/>
</dbReference>
<dbReference type="AlphaFoldDB" id="A0A7C3WJS6"/>
<name>A0A7C3WJS6_THEPE</name>
<dbReference type="CDD" id="cd06312">
    <property type="entry name" value="PBP1_ABC_sugar_binding-like"/>
    <property type="match status" value="1"/>
</dbReference>
<dbReference type="EMBL" id="DTIB01000032">
    <property type="protein sequence ID" value="HGB24700.1"/>
    <property type="molecule type" value="Genomic_DNA"/>
</dbReference>
<dbReference type="InterPro" id="IPR028082">
    <property type="entry name" value="Peripla_BP_I"/>
</dbReference>